<organism evidence="1 2">
    <name type="scientific">Purpureocillium lilacinum</name>
    <name type="common">Paecilomyces lilacinus</name>
    <dbReference type="NCBI Taxonomy" id="33203"/>
    <lineage>
        <taxon>Eukaryota</taxon>
        <taxon>Fungi</taxon>
        <taxon>Dikarya</taxon>
        <taxon>Ascomycota</taxon>
        <taxon>Pezizomycotina</taxon>
        <taxon>Sordariomycetes</taxon>
        <taxon>Hypocreomycetidae</taxon>
        <taxon>Hypocreales</taxon>
        <taxon>Ophiocordycipitaceae</taxon>
        <taxon>Purpureocillium</taxon>
    </lineage>
</organism>
<name>A0ACC4DM79_PURLI</name>
<sequence length="378" mass="39382">MDARAWHSGQEMADSQDAAALREEIAALERRLAEAKARLHGGGGSAGAVSAADAVVAHRPALTLSSTSSPATPATPVAPFSSATSTATHFLLLLADSALPVGAFAFSSGLESYLAHASSQRSATLSSFLPLSLSSFAATTLPFVLAAHRHPDALASLDDQLDAAVVCTVGRRASVAQGRALLGIWERSFRPVLAPEVASTDGVAVLRGFAAQLRESGTSSAGGDGDVPPLVAAHLAPLFGAVCAVVGMTLRQTAYVFMLSHVKALISAAVRASMFGPYQAQKVLAGEQVQRMIDAVIERGVGHARRGGRPERARHGLVDWTARALVFEDIQQLSGMALGSACISYGIMIKLYKDVLLVAAQTRQMLQRLAYSSSLSLS</sequence>
<protein>
    <submittedName>
        <fullName evidence="1">Uncharacterized protein</fullName>
    </submittedName>
</protein>
<accession>A0ACC4DM79</accession>
<comment type="caution">
    <text evidence="1">The sequence shown here is derived from an EMBL/GenBank/DDBJ whole genome shotgun (WGS) entry which is preliminary data.</text>
</comment>
<gene>
    <name evidence="1" type="ORF">ACCO45_007929</name>
</gene>
<evidence type="ECO:0000313" key="1">
    <source>
        <dbReference type="EMBL" id="KAL3957351.1"/>
    </source>
</evidence>
<proteinExistence type="predicted"/>
<dbReference type="EMBL" id="JBGNUJ010000007">
    <property type="protein sequence ID" value="KAL3957351.1"/>
    <property type="molecule type" value="Genomic_DNA"/>
</dbReference>
<keyword evidence="2" id="KW-1185">Reference proteome</keyword>
<dbReference type="Proteomes" id="UP001638806">
    <property type="component" value="Unassembled WGS sequence"/>
</dbReference>
<evidence type="ECO:0000313" key="2">
    <source>
        <dbReference type="Proteomes" id="UP001638806"/>
    </source>
</evidence>
<reference evidence="1" key="1">
    <citation type="submission" date="2024-12" db="EMBL/GenBank/DDBJ databases">
        <title>Comparative genomics and development of molecular markers within Purpureocillium lilacinum and among Purpureocillium species.</title>
        <authorList>
            <person name="Yeh Z.-Y."/>
            <person name="Ni N.-T."/>
            <person name="Lo P.-H."/>
            <person name="Mushyakhwo K."/>
            <person name="Lin C.-F."/>
            <person name="Nai Y.-S."/>
        </authorList>
    </citation>
    <scope>NUCLEOTIDE SEQUENCE</scope>
    <source>
        <strain evidence="1">NCHU-NPUST-175</strain>
    </source>
</reference>